<dbReference type="EMBL" id="BARU01048830">
    <property type="protein sequence ID" value="GAH99498.1"/>
    <property type="molecule type" value="Genomic_DNA"/>
</dbReference>
<proteinExistence type="predicted"/>
<dbReference type="InterPro" id="IPR036388">
    <property type="entry name" value="WH-like_DNA-bd_sf"/>
</dbReference>
<sequence>TLAEKGFVIKDSKTDKYKLGIKFFELGSIVINTLNFASIFTHSPIIIFKFSGLI</sequence>
<organism evidence="1">
    <name type="scientific">marine sediment metagenome</name>
    <dbReference type="NCBI Taxonomy" id="412755"/>
    <lineage>
        <taxon>unclassified sequences</taxon>
        <taxon>metagenomes</taxon>
        <taxon>ecological metagenomes</taxon>
    </lineage>
</organism>
<evidence type="ECO:0000313" key="1">
    <source>
        <dbReference type="EMBL" id="GAH99498.1"/>
    </source>
</evidence>
<accession>X1LZH2</accession>
<name>X1LZH2_9ZZZZ</name>
<dbReference type="Gene3D" id="1.10.10.10">
    <property type="entry name" value="Winged helix-like DNA-binding domain superfamily/Winged helix DNA-binding domain"/>
    <property type="match status" value="1"/>
</dbReference>
<dbReference type="AlphaFoldDB" id="X1LZH2"/>
<comment type="caution">
    <text evidence="1">The sequence shown here is derived from an EMBL/GenBank/DDBJ whole genome shotgun (WGS) entry which is preliminary data.</text>
</comment>
<reference evidence="1" key="1">
    <citation type="journal article" date="2014" name="Front. Microbiol.">
        <title>High frequency of phylogenetically diverse reductive dehalogenase-homologous genes in deep subseafloor sedimentary metagenomes.</title>
        <authorList>
            <person name="Kawai M."/>
            <person name="Futagami T."/>
            <person name="Toyoda A."/>
            <person name="Takaki Y."/>
            <person name="Nishi S."/>
            <person name="Hori S."/>
            <person name="Arai W."/>
            <person name="Tsubouchi T."/>
            <person name="Morono Y."/>
            <person name="Uchiyama I."/>
            <person name="Ito T."/>
            <person name="Fujiyama A."/>
            <person name="Inagaki F."/>
            <person name="Takami H."/>
        </authorList>
    </citation>
    <scope>NUCLEOTIDE SEQUENCE</scope>
    <source>
        <strain evidence="1">Expedition CK06-06</strain>
    </source>
</reference>
<feature type="non-terminal residue" evidence="1">
    <location>
        <position position="1"/>
    </location>
</feature>
<gene>
    <name evidence="1" type="ORF">S03H2_72327</name>
</gene>
<protein>
    <submittedName>
        <fullName evidence="1">Uncharacterized protein</fullName>
    </submittedName>
</protein>